<sequence>MTLPVVEMAPRDSPPFPFRSFSNEPHFLTNSYPYKPIKFTHFAYSSSSLIFFFFFSISFSLLDHLLRRRKSFLSVRITGNDCRKLSGN</sequence>
<keyword evidence="1" id="KW-0812">Transmembrane</keyword>
<dbReference type="Proteomes" id="UP000525078">
    <property type="component" value="Unassembled WGS sequence"/>
</dbReference>
<protein>
    <submittedName>
        <fullName evidence="2">Uncharacterized protein</fullName>
    </submittedName>
</protein>
<proteinExistence type="predicted"/>
<dbReference type="EMBL" id="JAATIP010000041">
    <property type="protein sequence ID" value="KAF4386967.1"/>
    <property type="molecule type" value="Genomic_DNA"/>
</dbReference>
<keyword evidence="1" id="KW-0472">Membrane</keyword>
<name>A0A7J6GVL7_CANSA</name>
<evidence type="ECO:0000313" key="2">
    <source>
        <dbReference type="EMBL" id="KAF4386967.1"/>
    </source>
</evidence>
<accession>A0A7J6GVL7</accession>
<evidence type="ECO:0000313" key="3">
    <source>
        <dbReference type="Proteomes" id="UP000525078"/>
    </source>
</evidence>
<keyword evidence="1" id="KW-1133">Transmembrane helix</keyword>
<feature type="transmembrane region" description="Helical" evidence="1">
    <location>
        <begin position="42"/>
        <end position="62"/>
    </location>
</feature>
<organism evidence="2 3">
    <name type="scientific">Cannabis sativa</name>
    <name type="common">Hemp</name>
    <name type="synonym">Marijuana</name>
    <dbReference type="NCBI Taxonomy" id="3483"/>
    <lineage>
        <taxon>Eukaryota</taxon>
        <taxon>Viridiplantae</taxon>
        <taxon>Streptophyta</taxon>
        <taxon>Embryophyta</taxon>
        <taxon>Tracheophyta</taxon>
        <taxon>Spermatophyta</taxon>
        <taxon>Magnoliopsida</taxon>
        <taxon>eudicotyledons</taxon>
        <taxon>Gunneridae</taxon>
        <taxon>Pentapetalae</taxon>
        <taxon>rosids</taxon>
        <taxon>fabids</taxon>
        <taxon>Rosales</taxon>
        <taxon>Cannabaceae</taxon>
        <taxon>Cannabis</taxon>
    </lineage>
</organism>
<dbReference type="AlphaFoldDB" id="A0A7J6GVL7"/>
<gene>
    <name evidence="2" type="ORF">F8388_006922</name>
</gene>
<evidence type="ECO:0000256" key="1">
    <source>
        <dbReference type="SAM" id="Phobius"/>
    </source>
</evidence>
<reference evidence="2 3" key="1">
    <citation type="journal article" date="2020" name="bioRxiv">
        <title>Sequence and annotation of 42 cannabis genomes reveals extensive copy number variation in cannabinoid synthesis and pathogen resistance genes.</title>
        <authorList>
            <person name="Mckernan K.J."/>
            <person name="Helbert Y."/>
            <person name="Kane L.T."/>
            <person name="Ebling H."/>
            <person name="Zhang L."/>
            <person name="Liu B."/>
            <person name="Eaton Z."/>
            <person name="Mclaughlin S."/>
            <person name="Kingan S."/>
            <person name="Baybayan P."/>
            <person name="Concepcion G."/>
            <person name="Jordan M."/>
            <person name="Riva A."/>
            <person name="Barbazuk W."/>
            <person name="Harkins T."/>
        </authorList>
    </citation>
    <scope>NUCLEOTIDE SEQUENCE [LARGE SCALE GENOMIC DNA]</scope>
    <source>
        <strain evidence="3">cv. Jamaican Lion 4</strain>
        <tissue evidence="2">Leaf</tissue>
    </source>
</reference>
<comment type="caution">
    <text evidence="2">The sequence shown here is derived from an EMBL/GenBank/DDBJ whole genome shotgun (WGS) entry which is preliminary data.</text>
</comment>